<dbReference type="AlphaFoldDB" id="A0A5B0T0Y9"/>
<proteinExistence type="predicted"/>
<organism evidence="1 2">
    <name type="scientific">Citrobacter portucalensis</name>
    <dbReference type="NCBI Taxonomy" id="1639133"/>
    <lineage>
        <taxon>Bacteria</taxon>
        <taxon>Pseudomonadati</taxon>
        <taxon>Pseudomonadota</taxon>
        <taxon>Gammaproteobacteria</taxon>
        <taxon>Enterobacterales</taxon>
        <taxon>Enterobacteriaceae</taxon>
        <taxon>Citrobacter</taxon>
        <taxon>Citrobacter freundii complex</taxon>
    </lineage>
</organism>
<reference evidence="1 2" key="1">
    <citation type="submission" date="2019-08" db="EMBL/GenBank/DDBJ databases">
        <title>Draft genome sequence of Citrobacter portucalensis strain isolated from green turtle.</title>
        <authorList>
            <person name="Fernandes M.R."/>
            <person name="Sellera F.P."/>
            <person name="Goldeberg D.W."/>
            <person name="Costa D.C."/>
            <person name="Lincopan N."/>
        </authorList>
    </citation>
    <scope>NUCLEOTIDE SEQUENCE [LARGE SCALE GENOMIC DNA]</scope>
    <source>
        <strain evidence="1 2">TV06</strain>
    </source>
</reference>
<accession>A0A5B0T0Y9</accession>
<dbReference type="RefSeq" id="WP_149607812.1">
    <property type="nucleotide sequence ID" value="NZ_JBKGNB010000016.1"/>
</dbReference>
<comment type="caution">
    <text evidence="1">The sequence shown here is derived from an EMBL/GenBank/DDBJ whole genome shotgun (WGS) entry which is preliminary data.</text>
</comment>
<evidence type="ECO:0000313" key="2">
    <source>
        <dbReference type="Proteomes" id="UP000323297"/>
    </source>
</evidence>
<name>A0A5B0T0Y9_9ENTR</name>
<dbReference type="EMBL" id="VTZD01000015">
    <property type="protein sequence ID" value="KAA1143585.1"/>
    <property type="molecule type" value="Genomic_DNA"/>
</dbReference>
<dbReference type="Proteomes" id="UP000323297">
    <property type="component" value="Unassembled WGS sequence"/>
</dbReference>
<protein>
    <submittedName>
        <fullName evidence="1">Uncharacterized protein</fullName>
    </submittedName>
</protein>
<gene>
    <name evidence="1" type="ORF">D3H66_14150</name>
</gene>
<evidence type="ECO:0000313" key="1">
    <source>
        <dbReference type="EMBL" id="KAA1143585.1"/>
    </source>
</evidence>
<sequence>MELDQIYYDALKGNCFLFLGAGFSYEAKNAAGERFPSADKLATQLQDKLDYDEERPQLKQASEDYIDEFGKEALFKIISDTFRVKSTNVDYSVLTKMRWRRFYTTNYDDLIEQTFREKKVNIHSLLINDEPSLMIPGEISCIHLNGFVEKMELSKFDSEFKLTETSYLTQMFTNSKWKTVFNADLRECDRVFFIGYSLYDLDIEKILVENPDINRKCVFITEEKPSLSLHKKLSKYGSVLKIGVAGFLNGLKNSIDVLGVVTSEFRYENVHRYDSVIPDSSVTTKDIISLFLYGSEKQSAIKDSILSGNSNYYIFRRKIKDLDHDLKRHSCVVVHSKLANGKSMFCLGAIEYLTSLGYTVFSLNNSKDITSAEIENLKKEKKPVLIIENYHRYIPSLQLLGAMNTDNIKIILTCRTELQEIYVENLDDLGWSSFELDVNYLTKEELTAIINIMGSNGLFGERSNLNEKQKLDYLTKNCRREMSLILADILKAPQITERINELLSKVRKDSELEECLLACSIASYLGYEFDSIDIQTLTSARGIDKVKYLKDETTSQILEKNSQGLVVLKNPVLAKHILAAKVETNSNEFLKFLVEFYGKLNQYSSYERKYYDLMKDINVFSNQLKLFGEKNCFIINDFYDRVRLYSDNSRNHHFWLQFAIAKLSIKEYDDAKTYIKTTISLAKDRRYNFDWVNCQYARLVIETAHLVDNTKEIIERLKFASSLIINQNNRHYPFRVACSFVYYARDNQATIDLETKKAIAEILRQFDAKYFKTISQLRNKEHPVMANFKSTIGQFFKNNPNL</sequence>
<dbReference type="Pfam" id="PF13289">
    <property type="entry name" value="SIR2_2"/>
    <property type="match status" value="1"/>
</dbReference>